<reference evidence="1 2" key="1">
    <citation type="submission" date="2016-10" db="EMBL/GenBank/DDBJ databases">
        <authorList>
            <person name="de Groot N.N."/>
        </authorList>
    </citation>
    <scope>NUCLEOTIDE SEQUENCE [LARGE SCALE GENOMIC DNA]</scope>
    <source>
        <strain evidence="1 2">CGMCC 4.5739</strain>
    </source>
</reference>
<evidence type="ECO:0000313" key="2">
    <source>
        <dbReference type="Proteomes" id="UP000199207"/>
    </source>
</evidence>
<keyword evidence="2" id="KW-1185">Reference proteome</keyword>
<accession>A0A1I1Q8J1</accession>
<sequence>MAWPDATGLVIAYLGPVVAPVAVAARVPQQSAPREPLVQVRRAGGPALPPVRDRARLDIWTWQTTDDLAMDLALQVRAAVWALSGTTLLGGVTCYRVGEFLGPRHADDPESTTPRVWATYELDLRADQVIQPAPTIWP</sequence>
<evidence type="ECO:0008006" key="3">
    <source>
        <dbReference type="Google" id="ProtNLM"/>
    </source>
</evidence>
<dbReference type="RefSeq" id="WP_093839955.1">
    <property type="nucleotide sequence ID" value="NZ_FOLM01000010.1"/>
</dbReference>
<dbReference type="STRING" id="910347.SAMN05421773_110116"/>
<dbReference type="AlphaFoldDB" id="A0A1I1Q8J1"/>
<organism evidence="1 2">
    <name type="scientific">Streptomyces aidingensis</name>
    <dbReference type="NCBI Taxonomy" id="910347"/>
    <lineage>
        <taxon>Bacteria</taxon>
        <taxon>Bacillati</taxon>
        <taxon>Actinomycetota</taxon>
        <taxon>Actinomycetes</taxon>
        <taxon>Kitasatosporales</taxon>
        <taxon>Streptomycetaceae</taxon>
        <taxon>Streptomyces</taxon>
    </lineage>
</organism>
<dbReference type="OrthoDB" id="4319294at2"/>
<proteinExistence type="predicted"/>
<dbReference type="Proteomes" id="UP000199207">
    <property type="component" value="Unassembled WGS sequence"/>
</dbReference>
<protein>
    <recommendedName>
        <fullName evidence="3">Tail terminator</fullName>
    </recommendedName>
</protein>
<gene>
    <name evidence="1" type="ORF">SAMN05421773_110116</name>
</gene>
<dbReference type="EMBL" id="FOLM01000010">
    <property type="protein sequence ID" value="SFD14430.1"/>
    <property type="molecule type" value="Genomic_DNA"/>
</dbReference>
<evidence type="ECO:0000313" key="1">
    <source>
        <dbReference type="EMBL" id="SFD14430.1"/>
    </source>
</evidence>
<name>A0A1I1Q8J1_9ACTN</name>